<organism evidence="1 2">
    <name type="scientific">Pigmentiphaga humi</name>
    <dbReference type="NCBI Taxonomy" id="2478468"/>
    <lineage>
        <taxon>Bacteria</taxon>
        <taxon>Pseudomonadati</taxon>
        <taxon>Pseudomonadota</taxon>
        <taxon>Betaproteobacteria</taxon>
        <taxon>Burkholderiales</taxon>
        <taxon>Alcaligenaceae</taxon>
        <taxon>Pigmentiphaga</taxon>
    </lineage>
</organism>
<proteinExistence type="predicted"/>
<dbReference type="Proteomes" id="UP000277294">
    <property type="component" value="Unassembled WGS sequence"/>
</dbReference>
<dbReference type="EMBL" id="UWPJ01000018">
    <property type="protein sequence ID" value="VCU70444.1"/>
    <property type="molecule type" value="Genomic_DNA"/>
</dbReference>
<dbReference type="PANTHER" id="PTHR30348">
    <property type="entry name" value="UNCHARACTERIZED PROTEIN YECE"/>
    <property type="match status" value="1"/>
</dbReference>
<dbReference type="SUPFAM" id="SSF117396">
    <property type="entry name" value="TM1631-like"/>
    <property type="match status" value="1"/>
</dbReference>
<dbReference type="OrthoDB" id="9780310at2"/>
<dbReference type="PANTHER" id="PTHR30348:SF14">
    <property type="entry name" value="BLR8050 PROTEIN"/>
    <property type="match status" value="1"/>
</dbReference>
<dbReference type="InterPro" id="IPR002763">
    <property type="entry name" value="DUF72"/>
</dbReference>
<evidence type="ECO:0008006" key="3">
    <source>
        <dbReference type="Google" id="ProtNLM"/>
    </source>
</evidence>
<name>A0A3P4B2D1_9BURK</name>
<dbReference type="Gene3D" id="3.20.20.410">
    <property type="entry name" value="Protein of unknown function UPF0759"/>
    <property type="match status" value="1"/>
</dbReference>
<dbReference type="RefSeq" id="WP_124079949.1">
    <property type="nucleotide sequence ID" value="NZ_UWPJ01000018.1"/>
</dbReference>
<accession>A0A3P4B2D1</accession>
<sequence length="261" mass="29053">MDTPDSAPDARPADLKVGCAGWAIPSRHADLFGPGASVLARYATRFPIVEINSSFYRPHRPGTYRRWAESVPDDFRFSVKVPRSISHELRLCDAGPALDGFFGQVCALEEKLGRLLLQLPPSLQFDARTASVFFRMMRRRTAVPIVCEPRHPTWFDPRVTAMLERHGIARAAVDPAPVPAAALPAADRRHSYWRWHGSPRIYYSEYDHAALQALADAIRQERGDGDTPWVIFDNTALGHAVPNAAQMQAIVGNRAEGESQM</sequence>
<reference evidence="1 2" key="1">
    <citation type="submission" date="2018-10" db="EMBL/GenBank/DDBJ databases">
        <authorList>
            <person name="Criscuolo A."/>
        </authorList>
    </citation>
    <scope>NUCLEOTIDE SEQUENCE [LARGE SCALE GENOMIC DNA]</scope>
    <source>
        <strain evidence="1">DnA1</strain>
    </source>
</reference>
<protein>
    <recommendedName>
        <fullName evidence="3">DUF72 domain-containing protein</fullName>
    </recommendedName>
</protein>
<keyword evidence="2" id="KW-1185">Reference proteome</keyword>
<dbReference type="InterPro" id="IPR036520">
    <property type="entry name" value="UPF0759_sf"/>
</dbReference>
<evidence type="ECO:0000313" key="1">
    <source>
        <dbReference type="EMBL" id="VCU70444.1"/>
    </source>
</evidence>
<dbReference type="AlphaFoldDB" id="A0A3P4B2D1"/>
<gene>
    <name evidence="1" type="ORF">PIGHUM_02516</name>
</gene>
<dbReference type="Pfam" id="PF01904">
    <property type="entry name" value="DUF72"/>
    <property type="match status" value="1"/>
</dbReference>
<evidence type="ECO:0000313" key="2">
    <source>
        <dbReference type="Proteomes" id="UP000277294"/>
    </source>
</evidence>